<keyword evidence="2" id="KW-1185">Reference proteome</keyword>
<dbReference type="EMBL" id="CP064788">
    <property type="protein sequence ID" value="QSG10409.1"/>
    <property type="molecule type" value="Genomic_DNA"/>
</dbReference>
<reference evidence="1 2" key="1">
    <citation type="submission" date="2020-11" db="EMBL/GenBank/DDBJ databases">
        <title>Carbohydrate-dependent, anaerobic sulfur respiration: A novel catabolism in halophilic archaea.</title>
        <authorList>
            <person name="Sorokin D.Y."/>
            <person name="Messina E."/>
            <person name="Smedile F."/>
            <person name="La Cono V."/>
            <person name="Hallsworth J.E."/>
            <person name="Yakimov M.M."/>
        </authorList>
    </citation>
    <scope>NUCLEOTIDE SEQUENCE [LARGE SCALE GENOMIC DNA]</scope>
    <source>
        <strain evidence="1 2">HSR12-2</strain>
    </source>
</reference>
<organism evidence="1 2">
    <name type="scientific">Halapricum desulfuricans</name>
    <dbReference type="NCBI Taxonomy" id="2841257"/>
    <lineage>
        <taxon>Archaea</taxon>
        <taxon>Methanobacteriati</taxon>
        <taxon>Methanobacteriota</taxon>
        <taxon>Stenosarchaea group</taxon>
        <taxon>Halobacteria</taxon>
        <taxon>Halobacteriales</taxon>
        <taxon>Haloarculaceae</taxon>
        <taxon>Halapricum</taxon>
    </lineage>
</organism>
<protein>
    <submittedName>
        <fullName evidence="1">Uncharacterized protein</fullName>
    </submittedName>
</protein>
<accession>A0A897NHP3</accession>
<sequence>MLYTLCLSQFVSSSVAEISVTDTRYVSFTAGEKKSILIDK</sequence>
<proteinExistence type="predicted"/>
<gene>
    <name evidence="1" type="ORF">HSR122_3040</name>
</gene>
<evidence type="ECO:0000313" key="2">
    <source>
        <dbReference type="Proteomes" id="UP000662973"/>
    </source>
</evidence>
<dbReference type="Proteomes" id="UP000662973">
    <property type="component" value="Chromosome"/>
</dbReference>
<dbReference type="KEGG" id="hds:HSR122_3040"/>
<evidence type="ECO:0000313" key="1">
    <source>
        <dbReference type="EMBL" id="QSG10409.1"/>
    </source>
</evidence>
<dbReference type="AlphaFoldDB" id="A0A897NHP3"/>
<name>A0A897NHP3_9EURY</name>